<dbReference type="RefSeq" id="WP_153727458.1">
    <property type="nucleotide sequence ID" value="NZ_WJNH01000002.1"/>
</dbReference>
<sequence>MRIKRQGLFVWIKNMKSARKLRKYGHIITVSKKQKYVLLYVNQDDLEDTMETIHKLPFVFKVEPSYKPFIKTEFEKVKTNQTKDYDYNYGL</sequence>
<proteinExistence type="inferred from homology"/>
<keyword evidence="4" id="KW-1185">Reference proteome</keyword>
<comment type="similarity">
    <text evidence="2">Belongs to the UPF0298 family.</text>
</comment>
<evidence type="ECO:0000256" key="1">
    <source>
        <dbReference type="ARBA" id="ARBA00022490"/>
    </source>
</evidence>
<keyword evidence="1 2" id="KW-0963">Cytoplasm</keyword>
<dbReference type="HAMAP" id="MF_01126">
    <property type="entry name" value="UPF0298"/>
    <property type="match status" value="1"/>
</dbReference>
<comment type="caution">
    <text evidence="3">The sequence shown here is derived from an EMBL/GenBank/DDBJ whole genome shotgun (WGS) entry which is preliminary data.</text>
</comment>
<reference evidence="3 4" key="1">
    <citation type="submission" date="2019-11" db="EMBL/GenBank/DDBJ databases">
        <authorList>
            <person name="Li J."/>
        </authorList>
    </citation>
    <scope>NUCLEOTIDE SEQUENCE [LARGE SCALE GENOMIC DNA]</scope>
    <source>
        <strain evidence="3 4">J4</strain>
    </source>
</reference>
<comment type="subcellular location">
    <subcellularLocation>
        <location evidence="2">Cytoplasm</location>
    </subcellularLocation>
</comment>
<accession>A0A6G1X3V9</accession>
<evidence type="ECO:0000313" key="3">
    <source>
        <dbReference type="EMBL" id="MRG85518.1"/>
    </source>
</evidence>
<dbReference type="EMBL" id="WJNH01000002">
    <property type="protein sequence ID" value="MRG85518.1"/>
    <property type="molecule type" value="Genomic_DNA"/>
</dbReference>
<dbReference type="InterPro" id="IPR016979">
    <property type="entry name" value="DUF2129"/>
</dbReference>
<dbReference type="Pfam" id="PF09902">
    <property type="entry name" value="DUF2129"/>
    <property type="match status" value="1"/>
</dbReference>
<dbReference type="AlphaFoldDB" id="A0A6G1X3V9"/>
<dbReference type="PIRSF" id="PIRSF031653">
    <property type="entry name" value="UCP031653"/>
    <property type="match status" value="1"/>
</dbReference>
<name>A0A6G1X3V9_9BACI</name>
<organism evidence="3 4">
    <name type="scientific">Salinibacillus xinjiangensis</name>
    <dbReference type="NCBI Taxonomy" id="1229268"/>
    <lineage>
        <taxon>Bacteria</taxon>
        <taxon>Bacillati</taxon>
        <taxon>Bacillota</taxon>
        <taxon>Bacilli</taxon>
        <taxon>Bacillales</taxon>
        <taxon>Bacillaceae</taxon>
        <taxon>Salinibacillus</taxon>
    </lineage>
</organism>
<evidence type="ECO:0000313" key="4">
    <source>
        <dbReference type="Proteomes" id="UP000480185"/>
    </source>
</evidence>
<evidence type="ECO:0000256" key="2">
    <source>
        <dbReference type="HAMAP-Rule" id="MF_01126"/>
    </source>
</evidence>
<dbReference type="Proteomes" id="UP000480185">
    <property type="component" value="Unassembled WGS sequence"/>
</dbReference>
<gene>
    <name evidence="3" type="ORF">GH754_04135</name>
</gene>
<dbReference type="OrthoDB" id="2990788at2"/>
<protein>
    <recommendedName>
        <fullName evidence="2">UPF0298 protein GH754_04135</fullName>
    </recommendedName>
</protein>
<dbReference type="GO" id="GO:0005737">
    <property type="term" value="C:cytoplasm"/>
    <property type="evidence" value="ECO:0007669"/>
    <property type="project" value="UniProtKB-SubCell"/>
</dbReference>